<dbReference type="InterPro" id="IPR002881">
    <property type="entry name" value="DUF58"/>
</dbReference>
<protein>
    <submittedName>
        <fullName evidence="2">DUF58 domain-containing protein</fullName>
    </submittedName>
</protein>
<dbReference type="PANTHER" id="PTHR33608">
    <property type="entry name" value="BLL2464 PROTEIN"/>
    <property type="match status" value="1"/>
</dbReference>
<dbReference type="InterPro" id="IPR036465">
    <property type="entry name" value="vWFA_dom_sf"/>
</dbReference>
<dbReference type="KEGG" id="puo:RZN69_21025"/>
<gene>
    <name evidence="2" type="ORF">RZN69_21025</name>
</gene>
<evidence type="ECO:0000259" key="1">
    <source>
        <dbReference type="Pfam" id="PF01882"/>
    </source>
</evidence>
<feature type="domain" description="DUF58" evidence="1">
    <location>
        <begin position="49"/>
        <end position="257"/>
    </location>
</feature>
<reference evidence="2 3" key="1">
    <citation type="submission" date="2023-10" db="EMBL/GenBank/DDBJ databases">
        <title>Rubellicoccus peritrichatus gen. nov., sp. nov., isolated from an algae of coral reef tank.</title>
        <authorList>
            <person name="Luo J."/>
        </authorList>
    </citation>
    <scope>NUCLEOTIDE SEQUENCE [LARGE SCALE GENOMIC DNA]</scope>
    <source>
        <strain evidence="2 3">CR14</strain>
    </source>
</reference>
<proteinExistence type="predicted"/>
<evidence type="ECO:0000313" key="2">
    <source>
        <dbReference type="EMBL" id="WOO41111.1"/>
    </source>
</evidence>
<dbReference type="Gene3D" id="3.40.50.410">
    <property type="entry name" value="von Willebrand factor, type A domain"/>
    <property type="match status" value="1"/>
</dbReference>
<dbReference type="PANTHER" id="PTHR33608:SF7">
    <property type="entry name" value="DUF58 DOMAIN-CONTAINING PROTEIN"/>
    <property type="match status" value="1"/>
</dbReference>
<dbReference type="Proteomes" id="UP001304300">
    <property type="component" value="Chromosome"/>
</dbReference>
<dbReference type="RefSeq" id="WP_317833500.1">
    <property type="nucleotide sequence ID" value="NZ_CP136920.1"/>
</dbReference>
<accession>A0AAQ3L946</accession>
<evidence type="ECO:0000313" key="3">
    <source>
        <dbReference type="Proteomes" id="UP001304300"/>
    </source>
</evidence>
<dbReference type="AlphaFoldDB" id="A0AAQ3L946"/>
<organism evidence="2 3">
    <name type="scientific">Rubellicoccus peritrichatus</name>
    <dbReference type="NCBI Taxonomy" id="3080537"/>
    <lineage>
        <taxon>Bacteria</taxon>
        <taxon>Pseudomonadati</taxon>
        <taxon>Verrucomicrobiota</taxon>
        <taxon>Opitutia</taxon>
        <taxon>Puniceicoccales</taxon>
        <taxon>Cerasicoccaceae</taxon>
        <taxon>Rubellicoccus</taxon>
    </lineage>
</organism>
<dbReference type="EMBL" id="CP136920">
    <property type="protein sequence ID" value="WOO41111.1"/>
    <property type="molecule type" value="Genomic_DNA"/>
</dbReference>
<dbReference type="Pfam" id="PF01882">
    <property type="entry name" value="DUF58"/>
    <property type="match status" value="1"/>
</dbReference>
<dbReference type="SUPFAM" id="SSF53300">
    <property type="entry name" value="vWA-like"/>
    <property type="match status" value="1"/>
</dbReference>
<keyword evidence="3" id="KW-1185">Reference proteome</keyword>
<name>A0AAQ3L946_9BACT</name>
<sequence length="299" mass="33812">MPARDTDLLDPATLSGLGNLSLMAKMAVEGFLSGMHRSLFHGFGTEFLQYRNYTPGEDLKYLDWKVYARSDRLYTKVYEEETNMNCYVLLDASASMDYQGTDAPVSKIQYARMAAACIAYLAQRQGDNLGLFAYGEHVREALEPGHRSGQFDRFLKSLVRAKPEGTAAHDALLNSLSLRLRQRGIVVYISDMLEAEDSLPQALAKFRFRHCDVLAIQVLDPDEENLPHPSVSRFQDIESGKEIVAWPEAVRARYREDMDRFLGKLKKGFSGAQIDYLQVNTRASLGLTIAHYLSRREAR</sequence>